<name>A0AC61N6H6_9FIRM</name>
<gene>
    <name evidence="1" type="ORF">JYE49_12755</name>
</gene>
<sequence>MAAKANGRYRYELSAVVVTYHPESEGLRRTLLSLIRQEGVRMEIIVADDGSEDNHEAEIRRVFDDTGFMDWKLVMNTENKGTIRNLISGLEQAEGEFAKVLAPGDFLAGADVMRGWLDDMREKGSDWSFAETVNYCTENSIDRIATETAQPVYVRPYLEKDRQRARWNYVVLDDVAPGCCLTCRTALQLQYAKELAEAGNRYAEDYMYRLMMYDGIIGSYYPRAAVFYEYGTGISTGRSREWANTIFEEYLRMNRLMAERKKPDAFQQRMLKYALQKTSAFAMIFVPGKLRRFLKLQLFPRKLKTDLTESDAWRKECS</sequence>
<proteinExistence type="predicted"/>
<accession>A0AC61N6H6</accession>
<keyword evidence="2" id="KW-1185">Reference proteome</keyword>
<protein>
    <submittedName>
        <fullName evidence="1">Glycosyltransferase family 2 protein</fullName>
    </submittedName>
</protein>
<organism evidence="1 2">
    <name type="scientific">Aristaeella hokkaidonensis</name>
    <dbReference type="NCBI Taxonomy" id="3046382"/>
    <lineage>
        <taxon>Bacteria</taxon>
        <taxon>Bacillati</taxon>
        <taxon>Bacillota</taxon>
        <taxon>Clostridia</taxon>
        <taxon>Eubacteriales</taxon>
        <taxon>Aristaeellaceae</taxon>
        <taxon>Aristaeella</taxon>
    </lineage>
</organism>
<dbReference type="Proteomes" id="UP000682782">
    <property type="component" value="Chromosome"/>
</dbReference>
<dbReference type="EMBL" id="CP068393">
    <property type="protein sequence ID" value="QUC66708.1"/>
    <property type="molecule type" value="Genomic_DNA"/>
</dbReference>
<reference evidence="1" key="1">
    <citation type="submission" date="2021-01" db="EMBL/GenBank/DDBJ databases">
        <title>Complete genome sequence of Clostridiales bacterium R-7.</title>
        <authorList>
            <person name="Mahoney-Kurpe S.C."/>
            <person name="Palevich N."/>
            <person name="Koike S."/>
            <person name="Moon C.D."/>
            <person name="Attwood G.T."/>
        </authorList>
    </citation>
    <scope>NUCLEOTIDE SEQUENCE</scope>
    <source>
        <strain evidence="1">R-7</strain>
    </source>
</reference>
<evidence type="ECO:0000313" key="2">
    <source>
        <dbReference type="Proteomes" id="UP000682782"/>
    </source>
</evidence>
<evidence type="ECO:0000313" key="1">
    <source>
        <dbReference type="EMBL" id="QUC66708.1"/>
    </source>
</evidence>